<feature type="region of interest" description="Disordered" evidence="1">
    <location>
        <begin position="36"/>
        <end position="55"/>
    </location>
</feature>
<protein>
    <recommendedName>
        <fullName evidence="3">DUF4232 domain-containing protein</fullName>
    </recommendedName>
</protein>
<evidence type="ECO:0000313" key="5">
    <source>
        <dbReference type="Proteomes" id="UP000234331"/>
    </source>
</evidence>
<dbReference type="RefSeq" id="WP_101833724.1">
    <property type="nucleotide sequence ID" value="NZ_FZMO01000401.1"/>
</dbReference>
<gene>
    <name evidence="4" type="ORF">FRACA_460010</name>
</gene>
<dbReference type="Proteomes" id="UP000234331">
    <property type="component" value="Unassembled WGS sequence"/>
</dbReference>
<evidence type="ECO:0000256" key="1">
    <source>
        <dbReference type="SAM" id="MobiDB-lite"/>
    </source>
</evidence>
<evidence type="ECO:0000313" key="4">
    <source>
        <dbReference type="EMBL" id="SNQ50420.1"/>
    </source>
</evidence>
<keyword evidence="2" id="KW-0732">Signal</keyword>
<feature type="signal peptide" evidence="2">
    <location>
        <begin position="1"/>
        <end position="27"/>
    </location>
</feature>
<dbReference type="InterPro" id="IPR025326">
    <property type="entry name" value="DUF4232"/>
</dbReference>
<dbReference type="EMBL" id="FZMO01000401">
    <property type="protein sequence ID" value="SNQ50420.1"/>
    <property type="molecule type" value="Genomic_DNA"/>
</dbReference>
<reference evidence="4 5" key="1">
    <citation type="submission" date="2017-06" db="EMBL/GenBank/DDBJ databases">
        <authorList>
            <person name="Kim H.J."/>
            <person name="Triplett B.A."/>
        </authorList>
    </citation>
    <scope>NUCLEOTIDE SEQUENCE [LARGE SCALE GENOMIC DNA]</scope>
    <source>
        <strain evidence="4">FRACA_ARgP5</strain>
    </source>
</reference>
<dbReference type="AlphaFoldDB" id="A0A2I2KXN2"/>
<dbReference type="OrthoDB" id="3480105at2"/>
<accession>A0A2I2KXN2</accession>
<sequence length="217" mass="21263">MRRLPLRSAVAGAAAGPLAVLLGVSLAACGGSTAATVSGSGPAGPGPSTTAPGATGATATGVTAAVGGGSAAPAGRAAARCAAGELTVTLGAAHVNTGDQHERPVILTNRSSRSCAVTGYPGVELVARDGSTYDVVRSPLVRPSRIVLAPGGQTRANLRYLTVSPGADGAFDAVRVLVTPPDTTTSTPLTWDAGPVLDQSGATHPGTWIMAFAAYPK</sequence>
<name>A0A2I2KXN2_9ACTN</name>
<feature type="domain" description="DUF4232" evidence="3">
    <location>
        <begin position="81"/>
        <end position="198"/>
    </location>
</feature>
<dbReference type="Pfam" id="PF14016">
    <property type="entry name" value="DUF4232"/>
    <property type="match status" value="1"/>
</dbReference>
<dbReference type="PROSITE" id="PS51257">
    <property type="entry name" value="PROKAR_LIPOPROTEIN"/>
    <property type="match status" value="1"/>
</dbReference>
<keyword evidence="5" id="KW-1185">Reference proteome</keyword>
<evidence type="ECO:0000256" key="2">
    <source>
        <dbReference type="SAM" id="SignalP"/>
    </source>
</evidence>
<feature type="chain" id="PRO_5014153198" description="DUF4232 domain-containing protein" evidence="2">
    <location>
        <begin position="28"/>
        <end position="217"/>
    </location>
</feature>
<proteinExistence type="predicted"/>
<evidence type="ECO:0000259" key="3">
    <source>
        <dbReference type="Pfam" id="PF14016"/>
    </source>
</evidence>
<organism evidence="4 5">
    <name type="scientific">Frankia canadensis</name>
    <dbReference type="NCBI Taxonomy" id="1836972"/>
    <lineage>
        <taxon>Bacteria</taxon>
        <taxon>Bacillati</taxon>
        <taxon>Actinomycetota</taxon>
        <taxon>Actinomycetes</taxon>
        <taxon>Frankiales</taxon>
        <taxon>Frankiaceae</taxon>
        <taxon>Frankia</taxon>
    </lineage>
</organism>